<dbReference type="InterPro" id="IPR013783">
    <property type="entry name" value="Ig-like_fold"/>
</dbReference>
<dbReference type="PROSITE" id="PS50853">
    <property type="entry name" value="FN3"/>
    <property type="match status" value="2"/>
</dbReference>
<dbReference type="Gene3D" id="2.60.40.10">
    <property type="entry name" value="Immunoglobulins"/>
    <property type="match status" value="4"/>
</dbReference>
<dbReference type="CDD" id="cd00063">
    <property type="entry name" value="FN3"/>
    <property type="match status" value="2"/>
</dbReference>
<proteinExistence type="predicted"/>
<keyword evidence="4" id="KW-1185">Reference proteome</keyword>
<dbReference type="EMBL" id="CP001999">
    <property type="protein sequence ID" value="ADG93061.1"/>
    <property type="molecule type" value="Genomic_DNA"/>
</dbReference>
<dbReference type="STRING" id="572480.Arnit_1403"/>
<sequence length="424" mass="48626" precursor="true">MTKWIKISSTLLLILLISGCSTKNLGEGSKPKIDESLEVIDSNSIRTISGMTSIAFEWQKVDDSRVIGYNLYRANLNEESTKLKLVKFIKNRYTSHYLDTDLKPNTKYAYTFSSGTTNDVESRPTKMFQVMTLPRPEPIAFIQAISNLPRQIKIIWRPHENEAIEYYKIFRSTPQDPDWEKLETLNGRLQAEYIDTDLKDNVVYLYKVVAYTYQDIPSEDSQIVKAQTKALPAGVQNLTATNNQPKKITLNWQPSSSVDVVRYKIYRNTSPDGSFSELKQLNTDTTSYEDFINEDGKRYFYKITTVDKDGLESSKEVNPVMGITLTKLNKPILTLAQIQGEKAILNWQPGDNRAVSYNVYKTIKDGFFKVRKQKYTNITDLRFEDKDIVRGVEYNYSIEAVDENGIVSDRTAETLLVLPKLLDK</sequence>
<feature type="domain" description="Fibronectin type-III" evidence="2">
    <location>
        <begin position="234"/>
        <end position="329"/>
    </location>
</feature>
<dbReference type="eggNOG" id="COG4733">
    <property type="taxonomic scope" value="Bacteria"/>
</dbReference>
<feature type="chain" id="PRO_5003078033" evidence="1">
    <location>
        <begin position="23"/>
        <end position="424"/>
    </location>
</feature>
<dbReference type="KEGG" id="ant:Arnit_1403"/>
<evidence type="ECO:0000256" key="1">
    <source>
        <dbReference type="SAM" id="SignalP"/>
    </source>
</evidence>
<dbReference type="SUPFAM" id="SSF49265">
    <property type="entry name" value="Fibronectin type III"/>
    <property type="match status" value="3"/>
</dbReference>
<dbReference type="PANTHER" id="PTHR46957:SF3">
    <property type="entry name" value="CYTOKINE RECEPTOR"/>
    <property type="match status" value="1"/>
</dbReference>
<accession>D5V5C6</accession>
<dbReference type="PANTHER" id="PTHR46957">
    <property type="entry name" value="CYTOKINE RECEPTOR"/>
    <property type="match status" value="1"/>
</dbReference>
<dbReference type="RefSeq" id="WP_013135206.1">
    <property type="nucleotide sequence ID" value="NC_014166.1"/>
</dbReference>
<protein>
    <submittedName>
        <fullName evidence="3">Fibronectin type III domain protein</fullName>
    </submittedName>
</protein>
<feature type="signal peptide" evidence="1">
    <location>
        <begin position="1"/>
        <end position="22"/>
    </location>
</feature>
<evidence type="ECO:0000313" key="4">
    <source>
        <dbReference type="Proteomes" id="UP000000939"/>
    </source>
</evidence>
<evidence type="ECO:0000259" key="2">
    <source>
        <dbReference type="PROSITE" id="PS50853"/>
    </source>
</evidence>
<dbReference type="SMART" id="SM00060">
    <property type="entry name" value="FN3"/>
    <property type="match status" value="4"/>
</dbReference>
<dbReference type="AlphaFoldDB" id="D5V5C6"/>
<reference evidence="3 4" key="1">
    <citation type="journal article" date="2010" name="Stand. Genomic Sci.">
        <title>Complete genome sequence of Arcobacter nitrofigilis type strain (CI).</title>
        <authorList>
            <person name="Pati A."/>
            <person name="Gronow S."/>
            <person name="Lapidus A."/>
            <person name="Copeland A."/>
            <person name="Glavina Del Rio T."/>
            <person name="Nolan M."/>
            <person name="Lucas S."/>
            <person name="Tice H."/>
            <person name="Cheng J.F."/>
            <person name="Han C."/>
            <person name="Chertkov O."/>
            <person name="Bruce D."/>
            <person name="Tapia R."/>
            <person name="Goodwin L."/>
            <person name="Pitluck S."/>
            <person name="Liolios K."/>
            <person name="Ivanova N."/>
            <person name="Mavromatis K."/>
            <person name="Chen A."/>
            <person name="Palaniappan K."/>
            <person name="Land M."/>
            <person name="Hauser L."/>
            <person name="Chang Y.J."/>
            <person name="Jeffries C.D."/>
            <person name="Detter J.C."/>
            <person name="Rohde M."/>
            <person name="Goker M."/>
            <person name="Bristow J."/>
            <person name="Eisen J.A."/>
            <person name="Markowitz V."/>
            <person name="Hugenholtz P."/>
            <person name="Klenk H.P."/>
            <person name="Kyrpides N.C."/>
        </authorList>
    </citation>
    <scope>NUCLEOTIDE SEQUENCE [LARGE SCALE GENOMIC DNA]</scope>
    <source>
        <strain evidence="4">ATCC 33309 / DSM 7299 / CCUG 15893 / LMG 7604 / NCTC 12251 / CI</strain>
    </source>
</reference>
<dbReference type="InterPro" id="IPR050713">
    <property type="entry name" value="RTP_Phos/Ushers"/>
</dbReference>
<feature type="domain" description="Fibronectin type-III" evidence="2">
    <location>
        <begin position="135"/>
        <end position="231"/>
    </location>
</feature>
<dbReference type="OrthoDB" id="9810925at2"/>
<evidence type="ECO:0000313" key="3">
    <source>
        <dbReference type="EMBL" id="ADG93061.1"/>
    </source>
</evidence>
<gene>
    <name evidence="3" type="ordered locus">Arnit_1403</name>
</gene>
<name>D5V5C6_ARCNC</name>
<keyword evidence="1" id="KW-0732">Signal</keyword>
<dbReference type="PROSITE" id="PS51257">
    <property type="entry name" value="PROKAR_LIPOPROTEIN"/>
    <property type="match status" value="1"/>
</dbReference>
<dbReference type="Proteomes" id="UP000000939">
    <property type="component" value="Chromosome"/>
</dbReference>
<dbReference type="GO" id="GO:0016020">
    <property type="term" value="C:membrane"/>
    <property type="evidence" value="ECO:0007669"/>
    <property type="project" value="UniProtKB-SubCell"/>
</dbReference>
<dbReference type="InterPro" id="IPR003961">
    <property type="entry name" value="FN3_dom"/>
</dbReference>
<dbReference type="InterPro" id="IPR036116">
    <property type="entry name" value="FN3_sf"/>
</dbReference>
<dbReference type="HOGENOM" id="CLU_680919_0_0_7"/>
<organism evidence="3 4">
    <name type="scientific">Arcobacter nitrofigilis (strain ATCC 33309 / DSM 7299 / CCUG 15893 / LMG 7604 / NCTC 12251 / CI)</name>
    <name type="common">Campylobacter nitrofigilis</name>
    <dbReference type="NCBI Taxonomy" id="572480"/>
    <lineage>
        <taxon>Bacteria</taxon>
        <taxon>Pseudomonadati</taxon>
        <taxon>Campylobacterota</taxon>
        <taxon>Epsilonproteobacteria</taxon>
        <taxon>Campylobacterales</taxon>
        <taxon>Arcobacteraceae</taxon>
        <taxon>Arcobacter</taxon>
    </lineage>
</organism>